<evidence type="ECO:0000313" key="1">
    <source>
        <dbReference type="EMBL" id="MFC5463927.1"/>
    </source>
</evidence>
<dbReference type="InterPro" id="IPR014904">
    <property type="entry name" value="YkuJ-like"/>
</dbReference>
<dbReference type="Proteomes" id="UP001596147">
    <property type="component" value="Unassembled WGS sequence"/>
</dbReference>
<accession>A0ABW0LG84</accession>
<dbReference type="RefSeq" id="WP_144922234.1">
    <property type="nucleotide sequence ID" value="NZ_JBHSMC010000001.1"/>
</dbReference>
<dbReference type="SUPFAM" id="SSF143567">
    <property type="entry name" value="YkuJ-like"/>
    <property type="match status" value="1"/>
</dbReference>
<gene>
    <name evidence="1" type="ORF">ACFPM4_04035</name>
</gene>
<protein>
    <submittedName>
        <fullName evidence="1">YkuJ family protein</fullName>
    </submittedName>
</protein>
<sequence>MSQLAGIIQRLQSMQKSEDHEDLPQRLFEVNGKVLCQVKYFPATNMYEVEEYDKDRYKKKYQFDDIDMAAIEIFEIVQEEKTSSS</sequence>
<dbReference type="EMBL" id="JBHSMC010000001">
    <property type="protein sequence ID" value="MFC5463927.1"/>
    <property type="molecule type" value="Genomic_DNA"/>
</dbReference>
<name>A0ABW0LG84_9BACI</name>
<dbReference type="Gene3D" id="3.30.720.20">
    <property type="entry name" value="Protein of unknown function DUF1797"/>
    <property type="match status" value="1"/>
</dbReference>
<comment type="caution">
    <text evidence="1">The sequence shown here is derived from an EMBL/GenBank/DDBJ whole genome shotgun (WGS) entry which is preliminary data.</text>
</comment>
<dbReference type="Pfam" id="PF08796">
    <property type="entry name" value="DUF1797"/>
    <property type="match status" value="1"/>
</dbReference>
<reference evidence="2" key="1">
    <citation type="journal article" date="2019" name="Int. J. Syst. Evol. Microbiol.">
        <title>The Global Catalogue of Microorganisms (GCM) 10K type strain sequencing project: providing services to taxonomists for standard genome sequencing and annotation.</title>
        <authorList>
            <consortium name="The Broad Institute Genomics Platform"/>
            <consortium name="The Broad Institute Genome Sequencing Center for Infectious Disease"/>
            <person name="Wu L."/>
            <person name="Ma J."/>
        </authorList>
    </citation>
    <scope>NUCLEOTIDE SEQUENCE [LARGE SCALE GENOMIC DNA]</scope>
    <source>
        <strain evidence="2">CGMCC 1.12237</strain>
    </source>
</reference>
<organism evidence="1 2">
    <name type="scientific">Lederbergia graminis</name>
    <dbReference type="NCBI Taxonomy" id="735518"/>
    <lineage>
        <taxon>Bacteria</taxon>
        <taxon>Bacillati</taxon>
        <taxon>Bacillota</taxon>
        <taxon>Bacilli</taxon>
        <taxon>Bacillales</taxon>
        <taxon>Bacillaceae</taxon>
        <taxon>Lederbergia</taxon>
    </lineage>
</organism>
<evidence type="ECO:0000313" key="2">
    <source>
        <dbReference type="Proteomes" id="UP001596147"/>
    </source>
</evidence>
<proteinExistence type="predicted"/>
<keyword evidence="2" id="KW-1185">Reference proteome</keyword>
<dbReference type="InterPro" id="IPR038073">
    <property type="entry name" value="YkuJ-like_sf"/>
</dbReference>